<keyword evidence="4" id="KW-0732">Signal</keyword>
<evidence type="ECO:0000313" key="8">
    <source>
        <dbReference type="Proteomes" id="UP001597260"/>
    </source>
</evidence>
<dbReference type="PROSITE" id="PS50983">
    <property type="entry name" value="FE_B12_PBP"/>
    <property type="match status" value="1"/>
</dbReference>
<sequence length="347" mass="36701">MRTALSRRSPGEPGSTDRPGIRRRVGLITTAAVVALTALAGCGSDTGDSDTAGADKTRSVTHDAGTTDNVPAKPKRIVSLSVTLTGHLLALDAPVVATQVAPGPFSDKTGYFLQWADIAKQRNVEVVYAGAEPNLEKVVGAKPDLIIGAASGADSTAKFYDQLKGIAPTLIYRYDNISWQDLTSKLGDAIGLADKAKEILGKFDTRVTEVKGKIKAPTQDVAPLRNNGTQIVIFTKESAQGKLLAALGLKVHEVPENFKASGGPEGGNRTDVVTIAQENLGPALADSSVFFVGHNQEQIDTAKAAPLWKSLPAVTQNRAYDLGLDSFRMDYFSATAVLERVEKAFAV</sequence>
<evidence type="ECO:0000256" key="1">
    <source>
        <dbReference type="ARBA" id="ARBA00004196"/>
    </source>
</evidence>
<evidence type="ECO:0000259" key="6">
    <source>
        <dbReference type="PROSITE" id="PS50983"/>
    </source>
</evidence>
<dbReference type="SUPFAM" id="SSF53807">
    <property type="entry name" value="Helical backbone' metal receptor"/>
    <property type="match status" value="1"/>
</dbReference>
<feature type="domain" description="Fe/B12 periplasmic-binding" evidence="6">
    <location>
        <begin position="76"/>
        <end position="347"/>
    </location>
</feature>
<dbReference type="Proteomes" id="UP001597260">
    <property type="component" value="Unassembled WGS sequence"/>
</dbReference>
<comment type="subcellular location">
    <subcellularLocation>
        <location evidence="1">Cell envelope</location>
    </subcellularLocation>
</comment>
<dbReference type="PANTHER" id="PTHR30532">
    <property type="entry name" value="IRON III DICITRATE-BINDING PERIPLASMIC PROTEIN"/>
    <property type="match status" value="1"/>
</dbReference>
<evidence type="ECO:0000256" key="2">
    <source>
        <dbReference type="ARBA" id="ARBA00008814"/>
    </source>
</evidence>
<dbReference type="RefSeq" id="WP_377576207.1">
    <property type="nucleotide sequence ID" value="NZ_JBHTMP010000060.1"/>
</dbReference>
<keyword evidence="3" id="KW-0813">Transport</keyword>
<dbReference type="Pfam" id="PF01497">
    <property type="entry name" value="Peripla_BP_2"/>
    <property type="match status" value="1"/>
</dbReference>
<dbReference type="NCBIfam" id="NF008200">
    <property type="entry name" value="PRK10957.1"/>
    <property type="match status" value="1"/>
</dbReference>
<dbReference type="Gene3D" id="3.40.50.1980">
    <property type="entry name" value="Nitrogenase molybdenum iron protein domain"/>
    <property type="match status" value="2"/>
</dbReference>
<evidence type="ECO:0000313" key="7">
    <source>
        <dbReference type="EMBL" id="MFD1324868.1"/>
    </source>
</evidence>
<evidence type="ECO:0000256" key="3">
    <source>
        <dbReference type="ARBA" id="ARBA00022448"/>
    </source>
</evidence>
<protein>
    <submittedName>
        <fullName evidence="7">Fe2+-enterobactin ABC transporter substrate-binding protein</fullName>
    </submittedName>
</protein>
<evidence type="ECO:0000256" key="5">
    <source>
        <dbReference type="SAM" id="MobiDB-lite"/>
    </source>
</evidence>
<organism evidence="7 8">
    <name type="scientific">Micromonospora sonneratiae</name>
    <dbReference type="NCBI Taxonomy" id="1184706"/>
    <lineage>
        <taxon>Bacteria</taxon>
        <taxon>Bacillati</taxon>
        <taxon>Actinomycetota</taxon>
        <taxon>Actinomycetes</taxon>
        <taxon>Micromonosporales</taxon>
        <taxon>Micromonosporaceae</taxon>
        <taxon>Micromonospora</taxon>
    </lineage>
</organism>
<name>A0ABW3YLW1_9ACTN</name>
<dbReference type="CDD" id="cd01146">
    <property type="entry name" value="FhuD"/>
    <property type="match status" value="1"/>
</dbReference>
<gene>
    <name evidence="7" type="primary">fepB</name>
    <name evidence="7" type="ORF">ACFQ4H_27660</name>
</gene>
<evidence type="ECO:0000256" key="4">
    <source>
        <dbReference type="ARBA" id="ARBA00022729"/>
    </source>
</evidence>
<dbReference type="InterPro" id="IPR002491">
    <property type="entry name" value="ABC_transptr_periplasmic_BD"/>
</dbReference>
<accession>A0ABW3YLW1</accession>
<feature type="region of interest" description="Disordered" evidence="5">
    <location>
        <begin position="1"/>
        <end position="22"/>
    </location>
</feature>
<feature type="region of interest" description="Disordered" evidence="5">
    <location>
        <begin position="45"/>
        <end position="71"/>
    </location>
</feature>
<dbReference type="EMBL" id="JBHTMP010000060">
    <property type="protein sequence ID" value="MFD1324868.1"/>
    <property type="molecule type" value="Genomic_DNA"/>
</dbReference>
<reference evidence="8" key="1">
    <citation type="journal article" date="2019" name="Int. J. Syst. Evol. Microbiol.">
        <title>The Global Catalogue of Microorganisms (GCM) 10K type strain sequencing project: providing services to taxonomists for standard genome sequencing and annotation.</title>
        <authorList>
            <consortium name="The Broad Institute Genomics Platform"/>
            <consortium name="The Broad Institute Genome Sequencing Center for Infectious Disease"/>
            <person name="Wu L."/>
            <person name="Ma J."/>
        </authorList>
    </citation>
    <scope>NUCLEOTIDE SEQUENCE [LARGE SCALE GENOMIC DNA]</scope>
    <source>
        <strain evidence="8">JCM 31037</strain>
    </source>
</reference>
<comment type="caution">
    <text evidence="7">The sequence shown here is derived from an EMBL/GenBank/DDBJ whole genome shotgun (WGS) entry which is preliminary data.</text>
</comment>
<comment type="similarity">
    <text evidence="2">Belongs to the bacterial solute-binding protein 8 family.</text>
</comment>
<dbReference type="InterPro" id="IPR051313">
    <property type="entry name" value="Bact_iron-sidero_bind"/>
</dbReference>
<proteinExistence type="inferred from homology"/>
<keyword evidence="8" id="KW-1185">Reference proteome</keyword>
<dbReference type="PANTHER" id="PTHR30532:SF24">
    <property type="entry name" value="FERRIC ENTEROBACTIN-BINDING PERIPLASMIC PROTEIN FEPB"/>
    <property type="match status" value="1"/>
</dbReference>